<dbReference type="EMBL" id="OU015584">
    <property type="protein sequence ID" value="CAG5082940.1"/>
    <property type="molecule type" value="Genomic_DNA"/>
</dbReference>
<proteinExistence type="predicted"/>
<dbReference type="RefSeq" id="WP_258542257.1">
    <property type="nucleotide sequence ID" value="NZ_OU015584.1"/>
</dbReference>
<name>A0A916JMY8_9FLAO</name>
<keyword evidence="3" id="KW-1185">Reference proteome</keyword>
<dbReference type="KEGG" id="ptan:CRYO30217_02048"/>
<dbReference type="InterPro" id="IPR025293">
    <property type="entry name" value="YfiR/HmsC-like"/>
</dbReference>
<reference evidence="2" key="1">
    <citation type="submission" date="2021-04" db="EMBL/GenBank/DDBJ databases">
        <authorList>
            <person name="Rodrigo-Torres L."/>
            <person name="Arahal R. D."/>
            <person name="Lucena T."/>
        </authorList>
    </citation>
    <scope>NUCLEOTIDE SEQUENCE</scope>
    <source>
        <strain evidence="2">AS29M-1</strain>
    </source>
</reference>
<protein>
    <recommendedName>
        <fullName evidence="4">YfiR family protein</fullName>
    </recommendedName>
</protein>
<accession>A0A916JMY8</accession>
<dbReference type="Pfam" id="PF13689">
    <property type="entry name" value="DUF4154"/>
    <property type="match status" value="1"/>
</dbReference>
<dbReference type="Proteomes" id="UP000683507">
    <property type="component" value="Chromosome"/>
</dbReference>
<evidence type="ECO:0000256" key="1">
    <source>
        <dbReference type="SAM" id="SignalP"/>
    </source>
</evidence>
<sequence length="171" mass="19435">MRSVALMFFSFLFAFNSFAQLEQAKLKSMFVYNIIKNVELKEPNDKETYQVAILGTDSASFEIFNVLNSSYAGKVVDGRTLNFVHFQNKDDYTASDMVIIEKGLEGRLRAFVNSTREDNTVIVTTETKGKDFCINFEVDQNKLMFSVNKTEATKRGLIIEPPLIKMATEVL</sequence>
<dbReference type="AlphaFoldDB" id="A0A916JMY8"/>
<feature type="signal peptide" evidence="1">
    <location>
        <begin position="1"/>
        <end position="19"/>
    </location>
</feature>
<organism evidence="2 3">
    <name type="scientific">Parvicella tangerina</name>
    <dbReference type="NCBI Taxonomy" id="2829795"/>
    <lineage>
        <taxon>Bacteria</taxon>
        <taxon>Pseudomonadati</taxon>
        <taxon>Bacteroidota</taxon>
        <taxon>Flavobacteriia</taxon>
        <taxon>Flavobacteriales</taxon>
        <taxon>Parvicellaceae</taxon>
        <taxon>Parvicella</taxon>
    </lineage>
</organism>
<evidence type="ECO:0008006" key="4">
    <source>
        <dbReference type="Google" id="ProtNLM"/>
    </source>
</evidence>
<evidence type="ECO:0000313" key="3">
    <source>
        <dbReference type="Proteomes" id="UP000683507"/>
    </source>
</evidence>
<evidence type="ECO:0000313" key="2">
    <source>
        <dbReference type="EMBL" id="CAG5082940.1"/>
    </source>
</evidence>
<keyword evidence="1" id="KW-0732">Signal</keyword>
<gene>
    <name evidence="2" type="ORF">CRYO30217_02048</name>
</gene>
<feature type="chain" id="PRO_5037286858" description="YfiR family protein" evidence="1">
    <location>
        <begin position="20"/>
        <end position="171"/>
    </location>
</feature>